<reference evidence="1 2" key="1">
    <citation type="submission" date="2021-04" db="EMBL/GenBank/DDBJ databases">
        <title>Draft genome sequence of Paenibacillus cisolokensis, LC2-13A.</title>
        <authorList>
            <person name="Uke A."/>
            <person name="Chhe C."/>
            <person name="Baramee S."/>
            <person name="Kosugi A."/>
        </authorList>
    </citation>
    <scope>NUCLEOTIDE SEQUENCE [LARGE SCALE GENOMIC DNA]</scope>
    <source>
        <strain evidence="1 2">LC2-13A</strain>
    </source>
</reference>
<accession>A0ABQ4N5V0</accession>
<sequence>MEVKVSNKHVVLKLPIDTLVYAFNFKEDNQEQYKVKNKKRFAEGIAHYLQNYSSNGESGLTVFQEVLDEIFDEMVCNAEDYIKELQEEE</sequence>
<gene>
    <name evidence="1" type="ORF">PACILC2_21100</name>
</gene>
<keyword evidence="2" id="KW-1185">Reference proteome</keyword>
<dbReference type="EMBL" id="BOVJ01000065">
    <property type="protein sequence ID" value="GIQ63542.1"/>
    <property type="molecule type" value="Genomic_DNA"/>
</dbReference>
<name>A0ABQ4N5V0_9BACL</name>
<proteinExistence type="predicted"/>
<organism evidence="1 2">
    <name type="scientific">Paenibacillus cisolokensis</name>
    <dbReference type="NCBI Taxonomy" id="1658519"/>
    <lineage>
        <taxon>Bacteria</taxon>
        <taxon>Bacillati</taxon>
        <taxon>Bacillota</taxon>
        <taxon>Bacilli</taxon>
        <taxon>Bacillales</taxon>
        <taxon>Paenibacillaceae</taxon>
        <taxon>Paenibacillus</taxon>
    </lineage>
</organism>
<evidence type="ECO:0000313" key="2">
    <source>
        <dbReference type="Proteomes" id="UP000680304"/>
    </source>
</evidence>
<evidence type="ECO:0008006" key="3">
    <source>
        <dbReference type="Google" id="ProtNLM"/>
    </source>
</evidence>
<protein>
    <recommendedName>
        <fullName evidence="3">Phage protein</fullName>
    </recommendedName>
</protein>
<evidence type="ECO:0000313" key="1">
    <source>
        <dbReference type="EMBL" id="GIQ63542.1"/>
    </source>
</evidence>
<comment type="caution">
    <text evidence="1">The sequence shown here is derived from an EMBL/GenBank/DDBJ whole genome shotgun (WGS) entry which is preliminary data.</text>
</comment>
<dbReference type="Proteomes" id="UP000680304">
    <property type="component" value="Unassembled WGS sequence"/>
</dbReference>
<dbReference type="RefSeq" id="WP_213528654.1">
    <property type="nucleotide sequence ID" value="NZ_BOVJ01000065.1"/>
</dbReference>